<dbReference type="EMBL" id="NCSJ02000249">
    <property type="protein sequence ID" value="RFU26655.1"/>
    <property type="molecule type" value="Genomic_DNA"/>
</dbReference>
<accession>A0A3E2GZT9</accession>
<protein>
    <recommendedName>
        <fullName evidence="6">NADP-dependent oxidoreductase domain-containing protein</fullName>
    </recommendedName>
</protein>
<dbReference type="PROSITE" id="PS00798">
    <property type="entry name" value="ALDOKETO_REDUCTASE_1"/>
    <property type="match status" value="1"/>
</dbReference>
<feature type="domain" description="NADP-dependent oxidoreductase" evidence="2">
    <location>
        <begin position="21"/>
        <end position="289"/>
    </location>
</feature>
<name>A0A3E2GZT9_SCYLI</name>
<dbReference type="SUPFAM" id="SSF109604">
    <property type="entry name" value="HD-domain/PDEase-like"/>
    <property type="match status" value="1"/>
</dbReference>
<evidence type="ECO:0000313" key="4">
    <source>
        <dbReference type="EMBL" id="RFU26655.1"/>
    </source>
</evidence>
<dbReference type="GO" id="GO:0016616">
    <property type="term" value="F:oxidoreductase activity, acting on the CH-OH group of donors, NAD or NADP as acceptor"/>
    <property type="evidence" value="ECO:0007669"/>
    <property type="project" value="UniProtKB-ARBA"/>
</dbReference>
<dbReference type="Proteomes" id="UP000258309">
    <property type="component" value="Unassembled WGS sequence"/>
</dbReference>
<dbReference type="PROSITE" id="PS00062">
    <property type="entry name" value="ALDOKETO_REDUCTASE_2"/>
    <property type="match status" value="1"/>
</dbReference>
<dbReference type="InterPro" id="IPR023210">
    <property type="entry name" value="NADP_OxRdtase_dom"/>
</dbReference>
<evidence type="ECO:0000259" key="2">
    <source>
        <dbReference type="Pfam" id="PF00248"/>
    </source>
</evidence>
<evidence type="ECO:0000313" key="5">
    <source>
        <dbReference type="Proteomes" id="UP000258309"/>
    </source>
</evidence>
<evidence type="ECO:0008006" key="6">
    <source>
        <dbReference type="Google" id="ProtNLM"/>
    </source>
</evidence>
<keyword evidence="5" id="KW-1185">Reference proteome</keyword>
<feature type="non-terminal residue" evidence="4">
    <location>
        <position position="493"/>
    </location>
</feature>
<dbReference type="InterPro" id="IPR036812">
    <property type="entry name" value="NAD(P)_OxRdtase_dom_sf"/>
</dbReference>
<evidence type="ECO:0000259" key="3">
    <source>
        <dbReference type="Pfam" id="PF01966"/>
    </source>
</evidence>
<dbReference type="FunFam" id="3.20.20.100:FF:000002">
    <property type="entry name" value="2,5-diketo-D-gluconic acid reductase A"/>
    <property type="match status" value="1"/>
</dbReference>
<organism evidence="4 5">
    <name type="scientific">Scytalidium lignicola</name>
    <name type="common">Hyphomycete</name>
    <dbReference type="NCBI Taxonomy" id="5539"/>
    <lineage>
        <taxon>Eukaryota</taxon>
        <taxon>Fungi</taxon>
        <taxon>Dikarya</taxon>
        <taxon>Ascomycota</taxon>
        <taxon>Pezizomycotina</taxon>
        <taxon>Leotiomycetes</taxon>
        <taxon>Leotiomycetes incertae sedis</taxon>
        <taxon>Scytalidium</taxon>
    </lineage>
</organism>
<dbReference type="InterPro" id="IPR020471">
    <property type="entry name" value="AKR"/>
</dbReference>
<dbReference type="AlphaFoldDB" id="A0A3E2GZT9"/>
<dbReference type="InterPro" id="IPR006674">
    <property type="entry name" value="HD_domain"/>
</dbReference>
<dbReference type="Gene3D" id="1.10.3210.50">
    <property type="match status" value="1"/>
</dbReference>
<keyword evidence="1" id="KW-0560">Oxidoreductase</keyword>
<dbReference type="Pfam" id="PF01966">
    <property type="entry name" value="HD"/>
    <property type="match status" value="1"/>
</dbReference>
<dbReference type="SUPFAM" id="SSF51430">
    <property type="entry name" value="NAD(P)-linked oxidoreductase"/>
    <property type="match status" value="1"/>
</dbReference>
<dbReference type="PANTHER" id="PTHR11732">
    <property type="entry name" value="ALDO/KETO REDUCTASE"/>
    <property type="match status" value="1"/>
</dbReference>
<dbReference type="InterPro" id="IPR003607">
    <property type="entry name" value="HD/PDEase_dom"/>
</dbReference>
<feature type="domain" description="HD" evidence="3">
    <location>
        <begin position="313"/>
        <end position="426"/>
    </location>
</feature>
<gene>
    <name evidence="4" type="ORF">B7463_g9686</name>
</gene>
<proteinExistence type="predicted"/>
<dbReference type="Gene3D" id="3.20.20.100">
    <property type="entry name" value="NADP-dependent oxidoreductase domain"/>
    <property type="match status" value="1"/>
</dbReference>
<comment type="caution">
    <text evidence="4">The sequence shown here is derived from an EMBL/GenBank/DDBJ whole genome shotgun (WGS) entry which is preliminary data.</text>
</comment>
<evidence type="ECO:0000256" key="1">
    <source>
        <dbReference type="ARBA" id="ARBA00023002"/>
    </source>
</evidence>
<sequence length="493" mass="55392">MVSEKITHFKLNSGASIPAFGLGTWLAPKGQVTAAVCEALKQGYRHIDCAMLYANEKEVGEGIRLSGVPREEIWVTSKLWNTDHAPEEVPKALQKTLSDLGLEYLDLYLMHYPCASRSTQADPIADQEYIDLSSSIPFTVTWTAMEALVSTGKARNIGISNFCRSEIVTLLATCKIPPAVHQFELHPYLPQTEFVKWNQEKGIHVTAFTPLGTQQPTKDAPVITREHPKVIDVVKKTQKTPAQVLISWGLTRGYSVIPKTVTPSRVRENLEGSGETLTEEEVSIIASIKERVRTDNMSNMAGYQLYRDLEECRVLRNAEYIMEEEQKLVPGLKYDKDLVRFGALLHDIGDKKYAAPGKDVTKEVYDLIMSNVDEPSNHHHEFAKTVQAICSAVSFSEEMKDLKKVKDLIVEIPELAVVQDADRLDAIGAVGIGRSFTYAGAHTWRMKASLNTIENRLLPVEKYMKTGIGREMAEERTKRLQIFQQWWAEEVSL</sequence>
<dbReference type="PRINTS" id="PR00069">
    <property type="entry name" value="ALDKETRDTASE"/>
</dbReference>
<feature type="non-terminal residue" evidence="4">
    <location>
        <position position="1"/>
    </location>
</feature>
<dbReference type="CDD" id="cd00077">
    <property type="entry name" value="HDc"/>
    <property type="match status" value="1"/>
</dbReference>
<dbReference type="STRING" id="5539.A0A3E2GZT9"/>
<dbReference type="OrthoDB" id="416253at2759"/>
<reference evidence="4 5" key="1">
    <citation type="submission" date="2018-05" db="EMBL/GenBank/DDBJ databases">
        <title>Draft genome sequence of Scytalidium lignicola DSM 105466, a ubiquitous saprotrophic fungus.</title>
        <authorList>
            <person name="Buettner E."/>
            <person name="Gebauer A.M."/>
            <person name="Hofrichter M."/>
            <person name="Liers C."/>
            <person name="Kellner H."/>
        </authorList>
    </citation>
    <scope>NUCLEOTIDE SEQUENCE [LARGE SCALE GENOMIC DNA]</scope>
    <source>
        <strain evidence="4 5">DSM 105466</strain>
    </source>
</reference>
<dbReference type="InterPro" id="IPR018170">
    <property type="entry name" value="Aldo/ket_reductase_CS"/>
</dbReference>
<dbReference type="Pfam" id="PF00248">
    <property type="entry name" value="Aldo_ket_red"/>
    <property type="match status" value="1"/>
</dbReference>